<keyword evidence="2" id="KW-1185">Reference proteome</keyword>
<proteinExistence type="predicted"/>
<evidence type="ECO:0000313" key="2">
    <source>
        <dbReference type="Proteomes" id="UP000805649"/>
    </source>
</evidence>
<protein>
    <submittedName>
        <fullName evidence="1">C6 transcription factor</fullName>
    </submittedName>
</protein>
<reference evidence="1 2" key="1">
    <citation type="journal article" date="2020" name="Phytopathology">
        <title>Genome Sequence Resources of Colletotrichum truncatum, C. plurivorum, C. musicola, and C. sojae: Four Species Pathogenic to Soybean (Glycine max).</title>
        <authorList>
            <person name="Rogerio F."/>
            <person name="Boufleur T.R."/>
            <person name="Ciampi-Guillardi M."/>
            <person name="Sukno S.A."/>
            <person name="Thon M.R."/>
            <person name="Massola Junior N.S."/>
            <person name="Baroncelli R."/>
        </authorList>
    </citation>
    <scope>NUCLEOTIDE SEQUENCE [LARGE SCALE GENOMIC DNA]</scope>
    <source>
        <strain evidence="1 2">CMES1059</strain>
    </source>
</reference>
<accession>A0ACC3Z8U9</accession>
<name>A0ACC3Z8U9_COLTU</name>
<evidence type="ECO:0000313" key="1">
    <source>
        <dbReference type="EMBL" id="KAL0940544.1"/>
    </source>
</evidence>
<organism evidence="1 2">
    <name type="scientific">Colletotrichum truncatum</name>
    <name type="common">Anthracnose fungus</name>
    <name type="synonym">Colletotrichum capsici</name>
    <dbReference type="NCBI Taxonomy" id="5467"/>
    <lineage>
        <taxon>Eukaryota</taxon>
        <taxon>Fungi</taxon>
        <taxon>Dikarya</taxon>
        <taxon>Ascomycota</taxon>
        <taxon>Pezizomycotina</taxon>
        <taxon>Sordariomycetes</taxon>
        <taxon>Hypocreomycetidae</taxon>
        <taxon>Glomerellales</taxon>
        <taxon>Glomerellaceae</taxon>
        <taxon>Colletotrichum</taxon>
        <taxon>Colletotrichum truncatum species complex</taxon>
    </lineage>
</organism>
<dbReference type="Proteomes" id="UP000805649">
    <property type="component" value="Unassembled WGS sequence"/>
</dbReference>
<dbReference type="EMBL" id="VUJX02000002">
    <property type="protein sequence ID" value="KAL0940544.1"/>
    <property type="molecule type" value="Genomic_DNA"/>
</dbReference>
<gene>
    <name evidence="1" type="ORF">CTRU02_203306</name>
</gene>
<comment type="caution">
    <text evidence="1">The sequence shown here is derived from an EMBL/GenBank/DDBJ whole genome shotgun (WGS) entry which is preliminary data.</text>
</comment>
<sequence>MNISSPTENFRKLQAAQKSPDANYTDNELENGTNPSKSGAGPLRKAGSGPGRKPKACLECKKLKMKCEIFPGDRKCRHCLRRKVDCIIKRTFMAQLHSDDPKDDRPFDFDGKIDAMREEIKQMKQSLDAVLGKAGGLSHVQNTSHASPNIPSSKVGSRSPEEKQASSTPVKQSPSRLTSTRKRGDQDTNTRLEMAREDSPNPVSEDDQQYGPETLEEPMGSLYQVTRLKNIRNNQANNVLPHSAEQDTLDDFISRGVISEEQAEGLYKIFQKTLNHYLWVGIEEIHSSWTSVRRSSELLAATILTVTALHLPDSADTFDACYNEFLSLVSSSMFSRYHSVDDVRGLCISAFWLSEHSWKLTGHAIRIATELGIHQSFILALEGDKSHFLKARLWYMLYVCDRHFSIAYGRPPTVIESTQIRQFELFRASPFSSVLDTRILSQVSLMQILTQVYERFSERPLPSIHQVRTAGYGGNYTTALRKENYEGCSDTRSSAVSLSESDFDTLRRFNVEVDHWRMRWYERQPPSPFIGQFTNKGVILYSYFAKLQINALSIRGVSINSNKMSTERKEFANMAISAASSILTLVQEEGDLRRALVGTPLYVHTMIAFASVFLMKVATKWDRIMGLNIEYANVSHLLEKMVTVLKEAVTSDRHMLKHIGQGLEKMLMRMWTTRKQEAERQVVNANAGYGSGTEPVSYGWQFLSTGQVGEEAQSKVLEAAEPGLAETQVLNQSWDPNAFSQQESTETELGGGLFGDDLTGMNEAFMYQAFGTGSAGDVYNMLSSQFLY</sequence>